<dbReference type="Proteomes" id="UP000184406">
    <property type="component" value="Unassembled WGS sequence"/>
</dbReference>
<evidence type="ECO:0008006" key="3">
    <source>
        <dbReference type="Google" id="ProtNLM"/>
    </source>
</evidence>
<sequence>MKYVIAVVLLASTLSCKMEKNSKGIEVELAEPKTETRVDLERYPEPLTKVFEAHGGLANWKDQRTLIFKLGEELHTMDLQTRMDRVDGPAYSLGFDGEKVWLLNEEKAFKGDPVFYHNLRSYFFNMPFILGDDGIVYGETEDLVYEGVNYPGIAVSFKSGVGTSYKDEYFLHYDPQTFKMAWLGYTVSYRSGERSDKVSWIGYHDWADVNGLKVPKELTWYSSERRTIKEPRKPVVYEGIEFSEDAKPASFFEKPENGIFVEGKVQK</sequence>
<accession>A0A1M5FP68</accession>
<dbReference type="AlphaFoldDB" id="A0A1M5FP68"/>
<dbReference type="EMBL" id="FQUX01000009">
    <property type="protein sequence ID" value="SHF93224.1"/>
    <property type="molecule type" value="Genomic_DNA"/>
</dbReference>
<organism evidence="1 2">
    <name type="scientific">Arenibacter palladensis</name>
    <dbReference type="NCBI Taxonomy" id="237373"/>
    <lineage>
        <taxon>Bacteria</taxon>
        <taxon>Pseudomonadati</taxon>
        <taxon>Bacteroidota</taxon>
        <taxon>Flavobacteriia</taxon>
        <taxon>Flavobacteriales</taxon>
        <taxon>Flavobacteriaceae</taxon>
        <taxon>Arenibacter</taxon>
    </lineage>
</organism>
<evidence type="ECO:0000313" key="1">
    <source>
        <dbReference type="EMBL" id="SHF93224.1"/>
    </source>
</evidence>
<gene>
    <name evidence="1" type="ORF">SAMN03080594_109156</name>
</gene>
<name>A0A1M5FP68_9FLAO</name>
<dbReference type="PROSITE" id="PS51257">
    <property type="entry name" value="PROKAR_LIPOPROTEIN"/>
    <property type="match status" value="1"/>
</dbReference>
<evidence type="ECO:0000313" key="2">
    <source>
        <dbReference type="Proteomes" id="UP000184406"/>
    </source>
</evidence>
<dbReference type="OrthoDB" id="282859at2"/>
<reference evidence="2" key="1">
    <citation type="submission" date="2016-11" db="EMBL/GenBank/DDBJ databases">
        <authorList>
            <person name="Varghese N."/>
            <person name="Submissions S."/>
        </authorList>
    </citation>
    <scope>NUCLEOTIDE SEQUENCE [LARGE SCALE GENOMIC DNA]</scope>
    <source>
        <strain evidence="2">DSM 17539</strain>
    </source>
</reference>
<dbReference type="RefSeq" id="WP_072864686.1">
    <property type="nucleotide sequence ID" value="NZ_FQUX01000009.1"/>
</dbReference>
<keyword evidence="2" id="KW-1185">Reference proteome</keyword>
<protein>
    <recommendedName>
        <fullName evidence="3">Threonine synthase</fullName>
    </recommendedName>
</protein>
<proteinExistence type="predicted"/>